<keyword evidence="9" id="KW-0325">Glycoprotein</keyword>
<dbReference type="InterPro" id="IPR003987">
    <property type="entry name" value="ICAM_VCAM_N"/>
</dbReference>
<feature type="domain" description="Ig-like" evidence="13">
    <location>
        <begin position="108"/>
        <end position="200"/>
    </location>
</feature>
<evidence type="ECO:0000256" key="6">
    <source>
        <dbReference type="ARBA" id="ARBA00022989"/>
    </source>
</evidence>
<accession>A0A7L3L327</accession>
<sequence>LVVAPHPSTPNFSSSPGRPTEKLVVMPQQPLVKYGGSVSLNCSLDCKGGTVQWKGLDTNLGGITSFPTHSILQVSKATVATEGTKICHGTCHGVFYQHAVYLKVYALPDVLQLDVDPHGVKPGQATTLQCSAQGVYPPLGLVLTWYRGDQKLEETDLDVTETEEELFDIVSTLQVAGKDLVEGLELRCEVTLSIGQETFSRVASVVVRSGVVAPTETPSTAWSMTTTGLSSELSDPSHDLSTSMTTTSQEPNLEPDATTREPSAPQDIISSSPTGHLDTIMPSVSTTTSSPVQRSASDNISWDVAPPEKVTRSPLGTAATCSMKIWSLPPNGTRGRALSIKCQAWCSTENVTVRWLRTPVDLEEYQEEVVGSWSTLWLENAGPQHQGDYQCILLGHHSQVVTLELRVMDDPASSSPVIATGTTFSLLGLLVTGVVSRRLWKKFRSQYDFS</sequence>
<evidence type="ECO:0000256" key="3">
    <source>
        <dbReference type="ARBA" id="ARBA00022729"/>
    </source>
</evidence>
<keyword evidence="3" id="KW-0732">Signal</keyword>
<feature type="domain" description="Ig-like" evidence="13">
    <location>
        <begin position="314"/>
        <end position="402"/>
    </location>
</feature>
<evidence type="ECO:0000256" key="11">
    <source>
        <dbReference type="SAM" id="MobiDB-lite"/>
    </source>
</evidence>
<dbReference type="GO" id="GO:0007229">
    <property type="term" value="P:integrin-mediated signaling pathway"/>
    <property type="evidence" value="ECO:0007669"/>
    <property type="project" value="InterPro"/>
</dbReference>
<dbReference type="InterPro" id="IPR013783">
    <property type="entry name" value="Ig-like_fold"/>
</dbReference>
<evidence type="ECO:0000259" key="13">
    <source>
        <dbReference type="PROSITE" id="PS50835"/>
    </source>
</evidence>
<keyword evidence="10" id="KW-0393">Immunoglobulin domain</keyword>
<comment type="subcellular location">
    <subcellularLocation>
        <location evidence="1">Membrane</location>
        <topology evidence="1">Single-pass type I membrane protein</topology>
    </subcellularLocation>
</comment>
<dbReference type="InterPro" id="IPR036179">
    <property type="entry name" value="Ig-like_dom_sf"/>
</dbReference>
<evidence type="ECO:0000256" key="4">
    <source>
        <dbReference type="ARBA" id="ARBA00022737"/>
    </source>
</evidence>
<dbReference type="PRINTS" id="PR01472">
    <property type="entry name" value="ICAMVCAM1"/>
</dbReference>
<dbReference type="InterPro" id="IPR015169">
    <property type="entry name" value="Adhes-Ig-like"/>
</dbReference>
<evidence type="ECO:0000256" key="8">
    <source>
        <dbReference type="ARBA" id="ARBA00023157"/>
    </source>
</evidence>
<evidence type="ECO:0000313" key="15">
    <source>
        <dbReference type="Proteomes" id="UP000582182"/>
    </source>
</evidence>
<keyword evidence="8" id="KW-1015">Disulfide bond</keyword>
<dbReference type="GO" id="GO:0016020">
    <property type="term" value="C:membrane"/>
    <property type="evidence" value="ECO:0007669"/>
    <property type="project" value="UniProtKB-SubCell"/>
</dbReference>
<keyword evidence="4" id="KW-0677">Repeat</keyword>
<evidence type="ECO:0000256" key="12">
    <source>
        <dbReference type="SAM" id="Phobius"/>
    </source>
</evidence>
<evidence type="ECO:0000256" key="1">
    <source>
        <dbReference type="ARBA" id="ARBA00004479"/>
    </source>
</evidence>
<dbReference type="InterPro" id="IPR037413">
    <property type="entry name" value="MADCAM1"/>
</dbReference>
<dbReference type="InterPro" id="IPR003599">
    <property type="entry name" value="Ig_sub"/>
</dbReference>
<feature type="region of interest" description="Disordered" evidence="11">
    <location>
        <begin position="217"/>
        <end position="312"/>
    </location>
</feature>
<protein>
    <submittedName>
        <fullName evidence="14">MADCA protein</fullName>
    </submittedName>
</protein>
<feature type="non-terminal residue" evidence="14">
    <location>
        <position position="1"/>
    </location>
</feature>
<keyword evidence="6 12" id="KW-1133">Transmembrane helix</keyword>
<gene>
    <name evidence="14" type="primary">Madcam1</name>
    <name evidence="14" type="ORF">TURVEL_R03228</name>
</gene>
<feature type="compositionally biased region" description="Low complexity" evidence="11">
    <location>
        <begin position="282"/>
        <end position="292"/>
    </location>
</feature>
<feature type="region of interest" description="Disordered" evidence="11">
    <location>
        <begin position="1"/>
        <end position="20"/>
    </location>
</feature>
<organism evidence="14 15">
    <name type="scientific">Turnix velox</name>
    <name type="common">Little buttonquail</name>
    <dbReference type="NCBI Taxonomy" id="2529409"/>
    <lineage>
        <taxon>Eukaryota</taxon>
        <taxon>Metazoa</taxon>
        <taxon>Chordata</taxon>
        <taxon>Craniata</taxon>
        <taxon>Vertebrata</taxon>
        <taxon>Euteleostomi</taxon>
        <taxon>Archelosauria</taxon>
        <taxon>Archosauria</taxon>
        <taxon>Dinosauria</taxon>
        <taxon>Saurischia</taxon>
        <taxon>Theropoda</taxon>
        <taxon>Coelurosauria</taxon>
        <taxon>Aves</taxon>
        <taxon>Neognathae</taxon>
        <taxon>Neoaves</taxon>
        <taxon>Charadriiformes</taxon>
        <taxon>Turnicidae</taxon>
        <taxon>Turnix</taxon>
    </lineage>
</organism>
<dbReference type="GO" id="GO:0034113">
    <property type="term" value="P:heterotypic cell-cell adhesion"/>
    <property type="evidence" value="ECO:0007669"/>
    <property type="project" value="TreeGrafter"/>
</dbReference>
<dbReference type="InterPro" id="IPR007110">
    <property type="entry name" value="Ig-like_dom"/>
</dbReference>
<keyword evidence="7 12" id="KW-0472">Membrane</keyword>
<evidence type="ECO:0000256" key="9">
    <source>
        <dbReference type="ARBA" id="ARBA00023180"/>
    </source>
</evidence>
<dbReference type="PROSITE" id="PS50835">
    <property type="entry name" value="IG_LIKE"/>
    <property type="match status" value="2"/>
</dbReference>
<name>A0A7L3L327_9CHAR</name>
<dbReference type="SUPFAM" id="SSF48726">
    <property type="entry name" value="Immunoglobulin"/>
    <property type="match status" value="3"/>
</dbReference>
<dbReference type="AlphaFoldDB" id="A0A7L3L327"/>
<keyword evidence="2 12" id="KW-0812">Transmembrane</keyword>
<evidence type="ECO:0000256" key="5">
    <source>
        <dbReference type="ARBA" id="ARBA00022889"/>
    </source>
</evidence>
<dbReference type="PANTHER" id="PTHR14162">
    <property type="entry name" value="MUCOSAL ADDRESSIN CELL ADHESION MOLECULE-1"/>
    <property type="match status" value="1"/>
</dbReference>
<dbReference type="CDD" id="cd00096">
    <property type="entry name" value="Ig"/>
    <property type="match status" value="1"/>
</dbReference>
<dbReference type="Pfam" id="PF09085">
    <property type="entry name" value="Adhes-Ig_like"/>
    <property type="match status" value="1"/>
</dbReference>
<dbReference type="Gene3D" id="2.60.40.10">
    <property type="entry name" value="Immunoglobulins"/>
    <property type="match status" value="3"/>
</dbReference>
<reference evidence="14 15" key="1">
    <citation type="submission" date="2019-09" db="EMBL/GenBank/DDBJ databases">
        <title>Bird 10,000 Genomes (B10K) Project - Family phase.</title>
        <authorList>
            <person name="Zhang G."/>
        </authorList>
    </citation>
    <scope>NUCLEOTIDE SEQUENCE [LARGE SCALE GENOMIC DNA]</scope>
    <source>
        <strain evidence="14">B10K-DU-029-46</strain>
    </source>
</reference>
<dbReference type="OrthoDB" id="9907246at2759"/>
<keyword evidence="15" id="KW-1185">Reference proteome</keyword>
<dbReference type="GO" id="GO:2000403">
    <property type="term" value="P:positive regulation of lymphocyte migration"/>
    <property type="evidence" value="ECO:0007669"/>
    <property type="project" value="InterPro"/>
</dbReference>
<evidence type="ECO:0000256" key="10">
    <source>
        <dbReference type="ARBA" id="ARBA00023319"/>
    </source>
</evidence>
<dbReference type="EMBL" id="VZTY01003695">
    <property type="protein sequence ID" value="NXU48416.1"/>
    <property type="molecule type" value="Genomic_DNA"/>
</dbReference>
<dbReference type="GO" id="GO:0098640">
    <property type="term" value="F:integrin binding involved in cell-matrix adhesion"/>
    <property type="evidence" value="ECO:0007669"/>
    <property type="project" value="InterPro"/>
</dbReference>
<keyword evidence="5" id="KW-0130">Cell adhesion</keyword>
<evidence type="ECO:0000256" key="2">
    <source>
        <dbReference type="ARBA" id="ARBA00022692"/>
    </source>
</evidence>
<dbReference type="SMART" id="SM00409">
    <property type="entry name" value="IG"/>
    <property type="match status" value="3"/>
</dbReference>
<feature type="transmembrane region" description="Helical" evidence="12">
    <location>
        <begin position="417"/>
        <end position="435"/>
    </location>
</feature>
<dbReference type="PANTHER" id="PTHR14162:SF1">
    <property type="entry name" value="MUCOSAL ADDRESSIN CELL ADHESION MOLECULE 1"/>
    <property type="match status" value="1"/>
</dbReference>
<feature type="non-terminal residue" evidence="14">
    <location>
        <position position="450"/>
    </location>
</feature>
<dbReference type="GO" id="GO:0050901">
    <property type="term" value="P:leukocyte tethering or rolling"/>
    <property type="evidence" value="ECO:0007669"/>
    <property type="project" value="TreeGrafter"/>
</dbReference>
<evidence type="ECO:0000313" key="14">
    <source>
        <dbReference type="EMBL" id="NXU48416.1"/>
    </source>
</evidence>
<feature type="compositionally biased region" description="Polar residues" evidence="11">
    <location>
        <begin position="217"/>
        <end position="251"/>
    </location>
</feature>
<dbReference type="Proteomes" id="UP000582182">
    <property type="component" value="Unassembled WGS sequence"/>
</dbReference>
<proteinExistence type="predicted"/>
<evidence type="ECO:0000256" key="7">
    <source>
        <dbReference type="ARBA" id="ARBA00023136"/>
    </source>
</evidence>
<comment type="caution">
    <text evidence="14">The sequence shown here is derived from an EMBL/GenBank/DDBJ whole genome shotgun (WGS) entry which is preliminary data.</text>
</comment>